<dbReference type="AlphaFoldDB" id="A0A1Q9ANC3"/>
<gene>
    <name evidence="1" type="ORF">BJF92_12250</name>
</gene>
<sequence>MAGLYTQLRDVVASGPLLMPDEIMDEGTLSVIDFMDPYTWPDYEIVTPVSTTKEYKQFDARAFEQEGPPVKFNHPLTVAGGAIAFDGDKGENLVLPPAWKLDTGLKHFGMAFWVQMGPTIREGFNNRIAGFNAPGNVNQWYVAPTGDNTNKVAQLEFYCRPGDTTYGLASISGLSVANDIFNSSILLMGYEYEENQAGTHFDQRFYLGRGLRGARTAVPKVREFLPATTAGNALIGCPADFTGGTFQGNFRRAWLQDFAKSKRTMEEMIAQDWDVNRARMGAV</sequence>
<dbReference type="EMBL" id="MKIO01000021">
    <property type="protein sequence ID" value="OLP56836.1"/>
    <property type="molecule type" value="Genomic_DNA"/>
</dbReference>
<dbReference type="RefSeq" id="WP_075633857.1">
    <property type="nucleotide sequence ID" value="NZ_MKIO01000021.1"/>
</dbReference>
<accession>A0A1Q9ANC3</accession>
<dbReference type="Proteomes" id="UP000186143">
    <property type="component" value="Unassembled WGS sequence"/>
</dbReference>
<comment type="caution">
    <text evidence="1">The sequence shown here is derived from an EMBL/GenBank/DDBJ whole genome shotgun (WGS) entry which is preliminary data.</text>
</comment>
<dbReference type="STRING" id="1672749.BJF92_12250"/>
<organism evidence="1 2">
    <name type="scientific">Xaviernesmea rhizosphaerae</name>
    <dbReference type="NCBI Taxonomy" id="1672749"/>
    <lineage>
        <taxon>Bacteria</taxon>
        <taxon>Pseudomonadati</taxon>
        <taxon>Pseudomonadota</taxon>
        <taxon>Alphaproteobacteria</taxon>
        <taxon>Hyphomicrobiales</taxon>
        <taxon>Rhizobiaceae</taxon>
        <taxon>Rhizobium/Agrobacterium group</taxon>
        <taxon>Xaviernesmea</taxon>
    </lineage>
</organism>
<reference evidence="1 2" key="1">
    <citation type="submission" date="2016-09" db="EMBL/GenBank/DDBJ databases">
        <title>Rhizobium sp. nov., a novel species isolated from the rice rhizosphere.</title>
        <authorList>
            <person name="Zhao J."/>
            <person name="Zhang X."/>
        </authorList>
    </citation>
    <scope>NUCLEOTIDE SEQUENCE [LARGE SCALE GENOMIC DNA]</scope>
    <source>
        <strain evidence="1 2">MH17</strain>
    </source>
</reference>
<name>A0A1Q9ANC3_9HYPH</name>
<evidence type="ECO:0000313" key="2">
    <source>
        <dbReference type="Proteomes" id="UP000186143"/>
    </source>
</evidence>
<evidence type="ECO:0000313" key="1">
    <source>
        <dbReference type="EMBL" id="OLP56836.1"/>
    </source>
</evidence>
<dbReference type="OrthoDB" id="8407871at2"/>
<protein>
    <submittedName>
        <fullName evidence="1">Uncharacterized protein</fullName>
    </submittedName>
</protein>
<proteinExistence type="predicted"/>